<evidence type="ECO:0000313" key="1">
    <source>
        <dbReference type="EMBL" id="PBN73436.1"/>
    </source>
</evidence>
<dbReference type="Proteomes" id="UP000248865">
    <property type="component" value="Unassembled WGS sequence"/>
</dbReference>
<evidence type="ECO:0000313" key="6">
    <source>
        <dbReference type="Proteomes" id="UP000248865"/>
    </source>
</evidence>
<organism evidence="2 6">
    <name type="scientific">Escherichia coli</name>
    <dbReference type="NCBI Taxonomy" id="562"/>
    <lineage>
        <taxon>Bacteria</taxon>
        <taxon>Pseudomonadati</taxon>
        <taxon>Pseudomonadota</taxon>
        <taxon>Gammaproteobacteria</taxon>
        <taxon>Enterobacterales</taxon>
        <taxon>Enterobacteriaceae</taxon>
        <taxon>Escherichia</taxon>
    </lineage>
</organism>
<dbReference type="EMBL" id="RROO01000098">
    <property type="protein sequence ID" value="TJF59348.1"/>
    <property type="molecule type" value="Genomic_DNA"/>
</dbReference>
<dbReference type="EMBL" id="QFSS01000535">
    <property type="protein sequence ID" value="PZZ55976.1"/>
    <property type="molecule type" value="Genomic_DNA"/>
</dbReference>
<reference evidence="3 7" key="4">
    <citation type="submission" date="2018-06" db="EMBL/GenBank/DDBJ databases">
        <authorList>
            <consortium name="Pathogen Informatics"/>
            <person name="Doyle S."/>
        </authorList>
    </citation>
    <scope>NUCLEOTIDE SEQUENCE [LARGE SCALE GENOMIC DNA]</scope>
    <source>
        <strain evidence="3 7">NCTC8960</strain>
    </source>
</reference>
<evidence type="ECO:0000313" key="2">
    <source>
        <dbReference type="EMBL" id="PZZ55976.1"/>
    </source>
</evidence>
<dbReference type="EMBL" id="LDXE02000003">
    <property type="protein sequence ID" value="PBN73436.1"/>
    <property type="molecule type" value="Genomic_DNA"/>
</dbReference>
<evidence type="ECO:0000313" key="5">
    <source>
        <dbReference type="Proteomes" id="UP000036331"/>
    </source>
</evidence>
<dbReference type="Proteomes" id="UP000036331">
    <property type="component" value="Unassembled WGS sequence"/>
</dbReference>
<evidence type="ECO:0000313" key="4">
    <source>
        <dbReference type="EMBL" id="TJF59348.1"/>
    </source>
</evidence>
<evidence type="ECO:0000313" key="7">
    <source>
        <dbReference type="Proteomes" id="UP000255057"/>
    </source>
</evidence>
<accession>A0A0K3ZL88</accession>
<dbReference type="AlphaFoldDB" id="A0A0K3ZL88"/>
<gene>
    <name evidence="1" type="ORF">ABE91_017645</name>
    <name evidence="4" type="ORF">C9194_25130</name>
    <name evidence="2" type="ORF">DIV22_29540</name>
    <name evidence="3" type="ORF">NCTC8960_04450</name>
</gene>
<evidence type="ECO:0000313" key="3">
    <source>
        <dbReference type="EMBL" id="STN14085.1"/>
    </source>
</evidence>
<reference evidence="2 6" key="3">
    <citation type="submission" date="2018-05" db="EMBL/GenBank/DDBJ databases">
        <title>Genomic sequencing of EHEC O26 New European Clone.</title>
        <authorList>
            <person name="Karnisova L."/>
            <person name="Nunvar J."/>
            <person name="Marejkova M."/>
            <person name="Mellmann A."/>
            <person name="Drevinek P."/>
            <person name="Blahova K."/>
            <person name="Bielaszewska M."/>
        </authorList>
    </citation>
    <scope>NUCLEOTIDE SEQUENCE [LARGE SCALE GENOMIC DNA]</scope>
    <source>
        <strain evidence="2 6">14-391</strain>
    </source>
</reference>
<dbReference type="Proteomes" id="UP000305093">
    <property type="component" value="Unassembled WGS sequence"/>
</dbReference>
<reference evidence="4 8" key="5">
    <citation type="submission" date="2018-12" db="EMBL/GenBank/DDBJ databases">
        <title>Food and Water Safety Consortium.</title>
        <authorList>
            <person name="Tyson S."/>
            <person name="Peterson C.-L."/>
            <person name="Olson A."/>
            <person name="Tyler S."/>
            <person name="Cabral J."/>
            <person name="Lynch T."/>
            <person name="Knox N."/>
            <person name="Van Domselaar G."/>
            <person name="Graham M."/>
        </authorList>
    </citation>
    <scope>NUCLEOTIDE SEQUENCE [LARGE SCALE GENOMIC DNA]</scope>
    <source>
        <strain evidence="4 8">FWSEC0419</strain>
    </source>
</reference>
<name>A0A0K3ZL88_ECOLX</name>
<evidence type="ECO:0000313" key="8">
    <source>
        <dbReference type="Proteomes" id="UP000305093"/>
    </source>
</evidence>
<protein>
    <submittedName>
        <fullName evidence="2">Uncharacterized protein</fullName>
    </submittedName>
</protein>
<dbReference type="EMBL" id="UGFO01000006">
    <property type="protein sequence ID" value="STN14085.1"/>
    <property type="molecule type" value="Genomic_DNA"/>
</dbReference>
<sequence length="611" mass="68282">MKCKIFLSIVSIMETINSGGNLIPNSTSNKGYVCIDMQCSSTSEPTASTSSNRSIKLAASTNVYPITRNDSELTLNDFLDNSSSTSSLDYINELGSQLTLNDFLDNIKTNEVDRTCTDVVINIPQEIQTNTQENDLLLSDKNNSICIEIDERITKILTCKQKYQLDSIIHEIIPKENESAETVLHLMRVLNDQYHQVYNQSGCFYKAYMAIHNKIEQILPYAFRAGGGISIHLLIQALFFNGDYNKSPSQSQQPSLYTSPSPTINTEAFLSNVLSLDITQVRILGDLLSATLFHAPTIFYQYPKLIDEVKYCISNKKITGSVIARFTLCLTSTLLTMSPLLMLNGAVKTGSIVRTIGRGVSYVDIPLALAILGDSWYKAYKHGSSDNPNSAQRFISQEAAFKTTQRVLTQGLSLMSSLSGAIMRSLEKGTPPQMMSLFIVNILNLLFHQNPYEGASASANALKRSTYSHNPDILNTQAIALCVDLQHTKNITMPLFKTKDRISYAFNGQRTSPEDQKQILKEVINSCTQGERAILNTSQSETCKHKIDEIYEKRFSETELNTLPNEMKNFLIFLNKTHEKDISRLSMGNEVNEKIIAVIVKTLAYRESMLC</sequence>
<reference evidence="1" key="2">
    <citation type="submission" date="2017-03" db="EMBL/GenBank/DDBJ databases">
        <title>The mobilome is the main driver of stx2-positive O26:H11 Escherichia coli strains evolution.</title>
        <authorList>
            <person name="Delannoy S."/>
            <person name="Mariani-Kurkdjian P."/>
            <person name="Webb H.E."/>
            <person name="Bonacorsi S."/>
            <person name="Fach P."/>
        </authorList>
    </citation>
    <scope>NUCLEOTIDE SEQUENCE</scope>
    <source>
        <strain evidence="1">34870</strain>
    </source>
</reference>
<reference evidence="1 5" key="1">
    <citation type="journal article" date="2015" name="Genome Announc.">
        <title>Draft Genome Sequences of Human-Pathogenic Escherichia coli O26:H11 Strains Carrying the stx2 Gene Only and Circulating in France.</title>
        <authorList>
            <person name="Delannoy S."/>
            <person name="Mariani-Kurkdjian P."/>
            <person name="Bonacorsi S."/>
            <person name="Liguori S."/>
            <person name="Ison S.A."/>
            <person name="Fach P."/>
        </authorList>
    </citation>
    <scope>NUCLEOTIDE SEQUENCE [LARGE SCALE GENOMIC DNA]</scope>
    <source>
        <strain evidence="1 5">34870</strain>
    </source>
</reference>
<proteinExistence type="predicted"/>
<dbReference type="Proteomes" id="UP000255057">
    <property type="component" value="Unassembled WGS sequence"/>
</dbReference>